<organism evidence="2 3">
    <name type="scientific">Didymella exigua CBS 183.55</name>
    <dbReference type="NCBI Taxonomy" id="1150837"/>
    <lineage>
        <taxon>Eukaryota</taxon>
        <taxon>Fungi</taxon>
        <taxon>Dikarya</taxon>
        <taxon>Ascomycota</taxon>
        <taxon>Pezizomycotina</taxon>
        <taxon>Dothideomycetes</taxon>
        <taxon>Pleosporomycetidae</taxon>
        <taxon>Pleosporales</taxon>
        <taxon>Pleosporineae</taxon>
        <taxon>Didymellaceae</taxon>
        <taxon>Didymella</taxon>
    </lineage>
</organism>
<dbReference type="RefSeq" id="XP_033452963.1">
    <property type="nucleotide sequence ID" value="XM_033590177.1"/>
</dbReference>
<dbReference type="GeneID" id="54347838"/>
<dbReference type="EMBL" id="ML978958">
    <property type="protein sequence ID" value="KAF1932715.1"/>
    <property type="molecule type" value="Genomic_DNA"/>
</dbReference>
<proteinExistence type="predicted"/>
<keyword evidence="3" id="KW-1185">Reference proteome</keyword>
<accession>A0A6A5RW43</accession>
<dbReference type="AlphaFoldDB" id="A0A6A5RW43"/>
<name>A0A6A5RW43_9PLEO</name>
<gene>
    <name evidence="2" type="ORF">M421DRAFT_399145</name>
</gene>
<reference evidence="2" key="1">
    <citation type="journal article" date="2020" name="Stud. Mycol.">
        <title>101 Dothideomycetes genomes: a test case for predicting lifestyles and emergence of pathogens.</title>
        <authorList>
            <person name="Haridas S."/>
            <person name="Albert R."/>
            <person name="Binder M."/>
            <person name="Bloem J."/>
            <person name="Labutti K."/>
            <person name="Salamov A."/>
            <person name="Andreopoulos B."/>
            <person name="Baker S."/>
            <person name="Barry K."/>
            <person name="Bills G."/>
            <person name="Bluhm B."/>
            <person name="Cannon C."/>
            <person name="Castanera R."/>
            <person name="Culley D."/>
            <person name="Daum C."/>
            <person name="Ezra D."/>
            <person name="Gonzalez J."/>
            <person name="Henrissat B."/>
            <person name="Kuo A."/>
            <person name="Liang C."/>
            <person name="Lipzen A."/>
            <person name="Lutzoni F."/>
            <person name="Magnuson J."/>
            <person name="Mondo S."/>
            <person name="Nolan M."/>
            <person name="Ohm R."/>
            <person name="Pangilinan J."/>
            <person name="Park H.-J."/>
            <person name="Ramirez L."/>
            <person name="Alfaro M."/>
            <person name="Sun H."/>
            <person name="Tritt A."/>
            <person name="Yoshinaga Y."/>
            <person name="Zwiers L.-H."/>
            <person name="Turgeon B."/>
            <person name="Goodwin S."/>
            <person name="Spatafora J."/>
            <person name="Crous P."/>
            <person name="Grigoriev I."/>
        </authorList>
    </citation>
    <scope>NUCLEOTIDE SEQUENCE</scope>
    <source>
        <strain evidence="2">CBS 183.55</strain>
    </source>
</reference>
<dbReference type="OrthoDB" id="291007at2759"/>
<feature type="region of interest" description="Disordered" evidence="1">
    <location>
        <begin position="1"/>
        <end position="35"/>
    </location>
</feature>
<evidence type="ECO:0000313" key="3">
    <source>
        <dbReference type="Proteomes" id="UP000800082"/>
    </source>
</evidence>
<evidence type="ECO:0000256" key="1">
    <source>
        <dbReference type="SAM" id="MobiDB-lite"/>
    </source>
</evidence>
<protein>
    <submittedName>
        <fullName evidence="2">Uncharacterized protein</fullName>
    </submittedName>
</protein>
<evidence type="ECO:0000313" key="2">
    <source>
        <dbReference type="EMBL" id="KAF1932715.1"/>
    </source>
</evidence>
<dbReference type="Proteomes" id="UP000800082">
    <property type="component" value="Unassembled WGS sequence"/>
</dbReference>
<sequence>MRSFDRNGQLRGRLSRARRDPMDGAADPSSDDRAPLWSLSGLIDHVSNSRSTVPSSPPVLRTLATELYQHTIGTAEWSPRIQSLQPLNEVPDHISQDDNATNTESIEHQRLMADNAELAQALLDMDKELNAAEQATRGLAAWTINERTRLMTEASHQRLLGEEYETILRQRDEQVIYLLERYQEVIFNHTQMLGREGEVMGRGASRDSLMKINKMRSQVGLPQIDQCGTVMMLPEKDVQHGTVQEFPWANYHITHEGQTNATVKKTQWDRGAQTDNMAIDTKQVKQAPGQYVVSEVTKEDPGLKAPEQGEAIEDEEGIIAEVAVSQRVQGGCSSTISLLRTDPPAHWHMRLWIDAPHLIQGTMHQIAAWSCLRHEIRAPAHRSRQVHRGPLQEPVQEPVLTEDDLCLDYKKATHHDCTCHKYIKGVNLNGETITAGSREFDYKSIMMYDSFDGGSYNCPDKFVNRPLSRWIVPEDQGKGKDRVQIQRGEVADLDYEWIKTTYPYKKPPK</sequence>